<protein>
    <submittedName>
        <fullName evidence="1">Uncharacterized protein</fullName>
    </submittedName>
</protein>
<sequence>MFCRVAIESLEPQSARSGAILPTLAGSWQGYRICIHNKYAIPVPHVSPSSYHAHNLSYSCALTITGNSNATAPAREGKHPDSCFKLRRPGFIVAYSDADNKVWKGADDRLLITRDRTRISLATRNNPGQGPRVVHPYLARSLEACGCDDSDHTQH</sequence>
<keyword evidence="2" id="KW-1185">Reference proteome</keyword>
<evidence type="ECO:0000313" key="2">
    <source>
        <dbReference type="Proteomes" id="UP000256964"/>
    </source>
</evidence>
<accession>A0A371DWZ1</accession>
<dbReference type="Proteomes" id="UP000256964">
    <property type="component" value="Unassembled WGS sequence"/>
</dbReference>
<proteinExistence type="predicted"/>
<gene>
    <name evidence="1" type="ORF">OH76DRAFT_1394821</name>
</gene>
<dbReference type="EMBL" id="KZ857379">
    <property type="protein sequence ID" value="RDX57060.1"/>
    <property type="molecule type" value="Genomic_DNA"/>
</dbReference>
<evidence type="ECO:0000313" key="1">
    <source>
        <dbReference type="EMBL" id="RDX57060.1"/>
    </source>
</evidence>
<dbReference type="AlphaFoldDB" id="A0A371DWZ1"/>
<organism evidence="1 2">
    <name type="scientific">Lentinus brumalis</name>
    <dbReference type="NCBI Taxonomy" id="2498619"/>
    <lineage>
        <taxon>Eukaryota</taxon>
        <taxon>Fungi</taxon>
        <taxon>Dikarya</taxon>
        <taxon>Basidiomycota</taxon>
        <taxon>Agaricomycotina</taxon>
        <taxon>Agaricomycetes</taxon>
        <taxon>Polyporales</taxon>
        <taxon>Polyporaceae</taxon>
        <taxon>Lentinus</taxon>
    </lineage>
</organism>
<reference evidence="1 2" key="1">
    <citation type="journal article" date="2018" name="Biotechnol. Biofuels">
        <title>Integrative visual omics of the white-rot fungus Polyporus brumalis exposes the biotechnological potential of its oxidative enzymes for delignifying raw plant biomass.</title>
        <authorList>
            <person name="Miyauchi S."/>
            <person name="Rancon A."/>
            <person name="Drula E."/>
            <person name="Hage H."/>
            <person name="Chaduli D."/>
            <person name="Favel A."/>
            <person name="Grisel S."/>
            <person name="Henrissat B."/>
            <person name="Herpoel-Gimbert I."/>
            <person name="Ruiz-Duenas F.J."/>
            <person name="Chevret D."/>
            <person name="Hainaut M."/>
            <person name="Lin J."/>
            <person name="Wang M."/>
            <person name="Pangilinan J."/>
            <person name="Lipzen A."/>
            <person name="Lesage-Meessen L."/>
            <person name="Navarro D."/>
            <person name="Riley R."/>
            <person name="Grigoriev I.V."/>
            <person name="Zhou S."/>
            <person name="Raouche S."/>
            <person name="Rosso M.N."/>
        </authorList>
    </citation>
    <scope>NUCLEOTIDE SEQUENCE [LARGE SCALE GENOMIC DNA]</scope>
    <source>
        <strain evidence="1 2">BRFM 1820</strain>
    </source>
</reference>
<name>A0A371DWZ1_9APHY</name>